<gene>
    <name evidence="7" type="ORF">M6B38_165780</name>
</gene>
<dbReference type="SUPFAM" id="SSF48403">
    <property type="entry name" value="Ankyrin repeat"/>
    <property type="match status" value="1"/>
</dbReference>
<organism evidence="7 8">
    <name type="scientific">Iris pallida</name>
    <name type="common">Sweet iris</name>
    <dbReference type="NCBI Taxonomy" id="29817"/>
    <lineage>
        <taxon>Eukaryota</taxon>
        <taxon>Viridiplantae</taxon>
        <taxon>Streptophyta</taxon>
        <taxon>Embryophyta</taxon>
        <taxon>Tracheophyta</taxon>
        <taxon>Spermatophyta</taxon>
        <taxon>Magnoliopsida</taxon>
        <taxon>Liliopsida</taxon>
        <taxon>Asparagales</taxon>
        <taxon>Iridaceae</taxon>
        <taxon>Iridoideae</taxon>
        <taxon>Irideae</taxon>
        <taxon>Iris</taxon>
    </lineage>
</organism>
<dbReference type="AlphaFoldDB" id="A0AAX6EY10"/>
<dbReference type="Pfam" id="PF13857">
    <property type="entry name" value="Ank_5"/>
    <property type="match status" value="1"/>
</dbReference>
<dbReference type="InterPro" id="IPR055285">
    <property type="entry name" value="ANKRD13_C"/>
</dbReference>
<feature type="domain" description="Ankyrin repeat" evidence="6">
    <location>
        <begin position="201"/>
        <end position="564"/>
    </location>
</feature>
<name>A0AAX6EY10_IRIPA</name>
<dbReference type="InterPro" id="IPR036770">
    <property type="entry name" value="Ankyrin_rpt-contain_sf"/>
</dbReference>
<proteinExistence type="predicted"/>
<dbReference type="PANTHER" id="PTHR12447:SF7">
    <property type="entry name" value="ANKYRIN REPEAT FAMILY PROTEIN"/>
    <property type="match status" value="1"/>
</dbReference>
<feature type="region of interest" description="Disordered" evidence="5">
    <location>
        <begin position="1"/>
        <end position="22"/>
    </location>
</feature>
<evidence type="ECO:0000259" key="6">
    <source>
        <dbReference type="Pfam" id="PF11904"/>
    </source>
</evidence>
<dbReference type="InterPro" id="IPR002110">
    <property type="entry name" value="Ankyrin_rpt"/>
</dbReference>
<keyword evidence="3" id="KW-0472">Membrane</keyword>
<accession>A0AAX6EY10</accession>
<evidence type="ECO:0000313" key="8">
    <source>
        <dbReference type="Proteomes" id="UP001140949"/>
    </source>
</evidence>
<feature type="compositionally biased region" description="Basic residues" evidence="5">
    <location>
        <begin position="574"/>
        <end position="589"/>
    </location>
</feature>
<evidence type="ECO:0000256" key="5">
    <source>
        <dbReference type="SAM" id="MobiDB-lite"/>
    </source>
</evidence>
<evidence type="ECO:0000256" key="4">
    <source>
        <dbReference type="PROSITE-ProRule" id="PRU00023"/>
    </source>
</evidence>
<reference evidence="7" key="2">
    <citation type="submission" date="2023-04" db="EMBL/GenBank/DDBJ databases">
        <authorList>
            <person name="Bruccoleri R.E."/>
            <person name="Oakeley E.J."/>
            <person name="Faust A.-M."/>
            <person name="Dessus-Babus S."/>
            <person name="Altorfer M."/>
            <person name="Burckhardt D."/>
            <person name="Oertli M."/>
            <person name="Naumann U."/>
            <person name="Petersen F."/>
            <person name="Wong J."/>
        </authorList>
    </citation>
    <scope>NUCLEOTIDE SEQUENCE</scope>
    <source>
        <strain evidence="7">GSM-AAB239-AS_SAM_17_03QT</strain>
        <tissue evidence="7">Leaf</tissue>
    </source>
</reference>
<feature type="compositionally biased region" description="Basic and acidic residues" evidence="5">
    <location>
        <begin position="510"/>
        <end position="521"/>
    </location>
</feature>
<feature type="repeat" description="ANK" evidence="4">
    <location>
        <begin position="82"/>
        <end position="115"/>
    </location>
</feature>
<keyword evidence="8" id="KW-1185">Reference proteome</keyword>
<dbReference type="Gene3D" id="1.25.40.20">
    <property type="entry name" value="Ankyrin repeat-containing domain"/>
    <property type="match status" value="1"/>
</dbReference>
<dbReference type="GO" id="GO:0012505">
    <property type="term" value="C:endomembrane system"/>
    <property type="evidence" value="ECO:0007669"/>
    <property type="project" value="UniProtKB-SubCell"/>
</dbReference>
<feature type="compositionally biased region" description="Polar residues" evidence="5">
    <location>
        <begin position="529"/>
        <end position="551"/>
    </location>
</feature>
<dbReference type="PROSITE" id="PS50297">
    <property type="entry name" value="ANK_REP_REGION"/>
    <property type="match status" value="1"/>
</dbReference>
<dbReference type="InterPro" id="IPR021832">
    <property type="entry name" value="ANKRD13"/>
</dbReference>
<evidence type="ECO:0000313" key="7">
    <source>
        <dbReference type="EMBL" id="KAJ6808821.1"/>
    </source>
</evidence>
<evidence type="ECO:0000256" key="2">
    <source>
        <dbReference type="ARBA" id="ARBA00022737"/>
    </source>
</evidence>
<dbReference type="Pfam" id="PF11904">
    <property type="entry name" value="ANKRD13_C"/>
    <property type="match status" value="1"/>
</dbReference>
<dbReference type="Proteomes" id="UP001140949">
    <property type="component" value="Unassembled WGS sequence"/>
</dbReference>
<reference evidence="7" key="1">
    <citation type="journal article" date="2023" name="GigaByte">
        <title>Genome assembly of the bearded iris, Iris pallida Lam.</title>
        <authorList>
            <person name="Bruccoleri R.E."/>
            <person name="Oakeley E.J."/>
            <person name="Faust A.M.E."/>
            <person name="Altorfer M."/>
            <person name="Dessus-Babus S."/>
            <person name="Burckhardt D."/>
            <person name="Oertli M."/>
            <person name="Naumann U."/>
            <person name="Petersen F."/>
            <person name="Wong J."/>
        </authorList>
    </citation>
    <scope>NUCLEOTIDE SEQUENCE</scope>
    <source>
        <strain evidence="7">GSM-AAB239-AS_SAM_17_03QT</strain>
    </source>
</reference>
<protein>
    <submittedName>
        <fullName evidence="7">Ankyrin repeat domain-containing protein 13C-like</fullName>
    </submittedName>
</protein>
<dbReference type="PANTHER" id="PTHR12447">
    <property type="entry name" value="ANKYRIN REPEAT DOMAIN-CONTAINING PROTEIN 13"/>
    <property type="match status" value="1"/>
</dbReference>
<dbReference type="EMBL" id="JANAVB010033219">
    <property type="protein sequence ID" value="KAJ6808821.1"/>
    <property type="molecule type" value="Genomic_DNA"/>
</dbReference>
<sequence>MEEDPMEKEKEEAASSSSSYSSSPIHHLILLNDLPRLRSLLSSSLPKLLPPSQIHTPSESLHQLHLSSQASALLDNRDRVPNRDTPLHLAVRLNSPSPILRLLLLSGADPSLQNASGWTPLQLSLCLRRPKPLSLLLLRHHRVSAYAKFRRRLPLLLDRLAAVPDFYMELSFRFESSLIPFLSAVAPSDVYRCWKRGVDLRVDTTLAGFDGLRVRRADQSFVFSGSAKRLVVLDRGRKQARDAFQGLDDEAATAADDGEEDGLVEDASAYRPGLDITRAELVKVKNWRGKERTESVGEWKAKVYEVKDVVFSFKTMKAAREEEERLLELELDEDAEDGFLVAEIPPMPPPVPARRSCYERGRFGGVDAALPPAVGVGKGRRSLDVLPEEGMRWEKAAAVAEVEMGGKIKEKELVKSLRPMVWLTEDFPLKTEELIPMLDILANKVKAVRRLRELLTTKFPPGTFPVKVSIPIVPTVRVIVTFTKFVNLQPSEEFFTPLSSPRHLTTLEDDEHRKEKAETGAHKSPWLRWSNSSAPKPSVTRPNSVSPSQVVNHVDPFSIPSDYTWVSMKDESKRAKKARSRKGNKKETV</sequence>
<comment type="caution">
    <text evidence="7">The sequence shown here is derived from an EMBL/GenBank/DDBJ whole genome shotgun (WGS) entry which is preliminary data.</text>
</comment>
<keyword evidence="4" id="KW-0040">ANK repeat</keyword>
<feature type="region of interest" description="Disordered" evidence="5">
    <location>
        <begin position="508"/>
        <end position="589"/>
    </location>
</feature>
<comment type="subcellular location">
    <subcellularLocation>
        <location evidence="1">Endomembrane system</location>
    </subcellularLocation>
</comment>
<dbReference type="PROSITE" id="PS50088">
    <property type="entry name" value="ANK_REPEAT"/>
    <property type="match status" value="1"/>
</dbReference>
<evidence type="ECO:0000256" key="3">
    <source>
        <dbReference type="ARBA" id="ARBA00023136"/>
    </source>
</evidence>
<evidence type="ECO:0000256" key="1">
    <source>
        <dbReference type="ARBA" id="ARBA00004308"/>
    </source>
</evidence>
<dbReference type="GO" id="GO:0005737">
    <property type="term" value="C:cytoplasm"/>
    <property type="evidence" value="ECO:0007669"/>
    <property type="project" value="TreeGrafter"/>
</dbReference>
<keyword evidence="2" id="KW-0677">Repeat</keyword>